<keyword evidence="1" id="KW-0175">Coiled coil</keyword>
<evidence type="ECO:0000256" key="1">
    <source>
        <dbReference type="SAM" id="Coils"/>
    </source>
</evidence>
<accession>A0A8S1RA69</accession>
<sequence>MTEITKNEILKFLSSEQMLEQGILRMKQLIELKNELACKTICLVLYEILKDQNFEPTTKLLAIKLSQELMNLKDEQFVFLYGEFVLNALKQYVEFRPQDSNPLKGQTYFGENGNQELKQVGIQLVSMSLQCIQVWAQVFAVNRKGRPSEYLVLYGELKEKGVQLHTKFQFQGMQNVDIYPLFNVCFQPLNQQTFKQIKFKNLTPDDAIRLAHNYLQKKEEIQIYLSQYCQYQRVYENFDLSLILFIIEKINFDIESLVDQLGDFGKEDIASKVSMELDNLNIIKKLIIAIISEPNYSQFDIWIKLRQQCKQHQDTSTQINEIKALLQQKFDETHQKNTNNSLNNELLKKKQLLEQIEKQIEQKQQQLVQLIDQLSQQQQAQLSSNSSDSNVLSTIQRQSQSLENQIQEQNNKIQEFINMLQNKNHEQNIQIQTLQSQINRQKNDSSKNHINQAQTQQLQLKIDELINDLEIITLKYKFQCQIEEIKIKQELIVKENYNLQIQINEQDLLIIKNDHKKEQKENGELKSQIQQLQEQNEQLQIQIQQLQKQNEQLQIQIQQLSKQNEQFLLDKEQIQKEQNNQKLKTNNSKEIKIKIQEVLEGSPKSPKIPSPLSNQFPNELKKFQHFPQKLDLSNFQVQFKPKIPLTEDKILMIFPHQNPQEYYEHKKKTQKFGQMIQPFQIKQLDRINPEAQKFFKLSCLGQQNILFENDQLKICLDHRTQILEEKFYYTFGLYINNKKQQTENFKIEFENTERFKYFWSSLQRNENSIGSKSTKQIEIAVRSNDDLQTDFVKLTISNLNQNLKIQIPIHICQQIQYENTSLSKFETKWNEIVEEKAFITPIFSINMETFINIDHFMKKIPNLILDNNKVQDYDQGFDDLEIKGVGQYQRFQFFIIFELIPQNKMQIQIRYNKTQSEDYQLILKKIAKEYAFIFGQFQPTTN</sequence>
<name>A0A8S1RA69_9CILI</name>
<dbReference type="PANTHER" id="PTHR21533:SF19">
    <property type="entry name" value="LEUCINE-RICH PROTEIN"/>
    <property type="match status" value="1"/>
</dbReference>
<comment type="caution">
    <text evidence="2">The sequence shown here is derived from an EMBL/GenBank/DDBJ whole genome shotgun (WGS) entry which is preliminary data.</text>
</comment>
<evidence type="ECO:0000313" key="2">
    <source>
        <dbReference type="EMBL" id="CAD8124283.1"/>
    </source>
</evidence>
<dbReference type="EMBL" id="CAJJDN010000150">
    <property type="protein sequence ID" value="CAD8124283.1"/>
    <property type="molecule type" value="Genomic_DNA"/>
</dbReference>
<proteinExistence type="predicted"/>
<feature type="coiled-coil region" evidence="1">
    <location>
        <begin position="515"/>
        <end position="577"/>
    </location>
</feature>
<dbReference type="PANTHER" id="PTHR21533">
    <property type="entry name" value="LEUCINE-RICH PROTEIN"/>
    <property type="match status" value="1"/>
</dbReference>
<organism evidence="2 3">
    <name type="scientific">Paramecium sonneborni</name>
    <dbReference type="NCBI Taxonomy" id="65129"/>
    <lineage>
        <taxon>Eukaryota</taxon>
        <taxon>Sar</taxon>
        <taxon>Alveolata</taxon>
        <taxon>Ciliophora</taxon>
        <taxon>Intramacronucleata</taxon>
        <taxon>Oligohymenophorea</taxon>
        <taxon>Peniculida</taxon>
        <taxon>Parameciidae</taxon>
        <taxon>Paramecium</taxon>
    </lineage>
</organism>
<evidence type="ECO:0000313" key="3">
    <source>
        <dbReference type="Proteomes" id="UP000692954"/>
    </source>
</evidence>
<feature type="coiled-coil region" evidence="1">
    <location>
        <begin position="339"/>
        <end position="444"/>
    </location>
</feature>
<gene>
    <name evidence="2" type="ORF">PSON_ATCC_30995.1.T1500065</name>
</gene>
<reference evidence="2" key="1">
    <citation type="submission" date="2021-01" db="EMBL/GenBank/DDBJ databases">
        <authorList>
            <consortium name="Genoscope - CEA"/>
            <person name="William W."/>
        </authorList>
    </citation>
    <scope>NUCLEOTIDE SEQUENCE</scope>
</reference>
<dbReference type="Proteomes" id="UP000692954">
    <property type="component" value="Unassembled WGS sequence"/>
</dbReference>
<protein>
    <submittedName>
        <fullName evidence="2">Uncharacterized protein</fullName>
    </submittedName>
</protein>
<keyword evidence="3" id="KW-1185">Reference proteome</keyword>
<dbReference type="AlphaFoldDB" id="A0A8S1RA69"/>